<dbReference type="SUPFAM" id="SSF49464">
    <property type="entry name" value="Carboxypeptidase regulatory domain-like"/>
    <property type="match status" value="1"/>
</dbReference>
<dbReference type="GO" id="GO:0030246">
    <property type="term" value="F:carbohydrate binding"/>
    <property type="evidence" value="ECO:0007669"/>
    <property type="project" value="InterPro"/>
</dbReference>
<dbReference type="AlphaFoldDB" id="B3TC82"/>
<dbReference type="Pfam" id="PF13620">
    <property type="entry name" value="CarboxypepD_reg"/>
    <property type="match status" value="1"/>
</dbReference>
<dbReference type="SUPFAM" id="SSF49478">
    <property type="entry name" value="Cna protein B-type domain"/>
    <property type="match status" value="1"/>
</dbReference>
<organism evidence="2">
    <name type="scientific">uncultured marine microorganism HF4000_APKG10H12</name>
    <dbReference type="NCBI Taxonomy" id="455560"/>
    <lineage>
        <taxon>unclassified sequences</taxon>
        <taxon>environmental samples</taxon>
    </lineage>
</organism>
<dbReference type="PANTHER" id="PTHR23303:SF14">
    <property type="entry name" value="BOS COMPLEX SUBUNIT NOMO1-RELATED"/>
    <property type="match status" value="1"/>
</dbReference>
<proteinExistence type="predicted"/>
<sequence length="601" mass="64431">MHLMPTIRIVLATSLVCLLGTGLPSFGQTRDGVGQAFGQPARDTSALDPTTGLAALSGRVLRGDTGAAVKRAIVRLAGQDTRDRRTVQTDDNGRYQFTELQAGRYTVTVSKAGFITLAYGQKHPRQPALPIQVDAGRPLVNVNIALPRGSVITGHVVDEDGEPMTRALVQVLRYVYRQGLRQIEPAGTDQTDDRGQYRVFDLEPGEYFVSVTLPRRRGGVGAGGPGGRGARGGRGGRGGGGFFGAFDVEDPNATGLAPSYYPGVTMLRAAVPLTLGLSQEMAGVNFAAQLVRMARVGGMVFGPDGSPARGTQVLLTSSEVMGRRPGSTLAGRVDRDGYFEVTNVPPGSYTVQALSGRGRRDSEPVFASLKIAVDGQDITDLTMMLRHGAEISGMLTFDGTQLPDPSDLEPLLVTTSPINPTPFEQRGGSNAGVEPDGSFVLSDIGGGPRLIRMNRLPDGLQLKAVYLEGRDVIDAPRDFAAGQSIAGVTLVLTDQITELAGMVHDDRGDAVTEFTVIAFPTDERLWQPQSRHIMASRPDQNAQYRMRGLPPGDYLLSVVEVVQQGEWFDPRLLADLRRRAARVTLRDGEHKSLNLGLEAPR</sequence>
<dbReference type="Gene3D" id="2.60.40.1120">
    <property type="entry name" value="Carboxypeptidase-like, regulatory domain"/>
    <property type="match status" value="2"/>
</dbReference>
<name>B3TC82_9ZZZZ</name>
<keyword evidence="1" id="KW-0732">Signal</keyword>
<dbReference type="EMBL" id="EU016668">
    <property type="protein sequence ID" value="ABZ10191.1"/>
    <property type="molecule type" value="Genomic_DNA"/>
</dbReference>
<evidence type="ECO:0000313" key="2">
    <source>
        <dbReference type="EMBL" id="ABZ10191.1"/>
    </source>
</evidence>
<dbReference type="PANTHER" id="PTHR23303">
    <property type="entry name" value="CARBOXYPEPTIDASE REGULATORY REGION-CONTAINING"/>
    <property type="match status" value="1"/>
</dbReference>
<accession>B3TC82</accession>
<reference evidence="2" key="1">
    <citation type="journal article" date="2008" name="ISME J.">
        <title>Genomic patterns of recombination, clonal divergence and environment in marine microbial populations.</title>
        <authorList>
            <person name="Konstantinidis K.T."/>
            <person name="Delong E.F."/>
        </authorList>
    </citation>
    <scope>NUCLEOTIDE SEQUENCE</scope>
</reference>
<evidence type="ECO:0008006" key="3">
    <source>
        <dbReference type="Google" id="ProtNLM"/>
    </source>
</evidence>
<gene>
    <name evidence="2" type="ORF">ALOHA_HF4000APKG10H12ctg3g6</name>
</gene>
<dbReference type="InterPro" id="IPR008969">
    <property type="entry name" value="CarboxyPept-like_regulatory"/>
</dbReference>
<protein>
    <recommendedName>
        <fullName evidence="3">Cna protein B-type domain protein</fullName>
    </recommendedName>
</protein>
<dbReference type="InterPro" id="IPR013784">
    <property type="entry name" value="Carb-bd-like_fold"/>
</dbReference>
<dbReference type="InterPro" id="IPR051417">
    <property type="entry name" value="SDr/BOS_complex"/>
</dbReference>
<dbReference type="SUPFAM" id="SSF49452">
    <property type="entry name" value="Starch-binding domain-like"/>
    <property type="match status" value="1"/>
</dbReference>
<evidence type="ECO:0000256" key="1">
    <source>
        <dbReference type="ARBA" id="ARBA00022729"/>
    </source>
</evidence>